<accession>A0A0N0NIW5</accession>
<dbReference type="EMBL" id="LFJN01000033">
    <property type="protein sequence ID" value="KPI36218.1"/>
    <property type="molecule type" value="Genomic_DNA"/>
</dbReference>
<evidence type="ECO:0000256" key="1">
    <source>
        <dbReference type="ARBA" id="ARBA00004123"/>
    </source>
</evidence>
<dbReference type="Proteomes" id="UP000038010">
    <property type="component" value="Unassembled WGS sequence"/>
</dbReference>
<dbReference type="SMART" id="SM00657">
    <property type="entry name" value="RPOL4c"/>
    <property type="match status" value="1"/>
</dbReference>
<dbReference type="GO" id="GO:0006352">
    <property type="term" value="P:DNA-templated transcription initiation"/>
    <property type="evidence" value="ECO:0007669"/>
    <property type="project" value="InterPro"/>
</dbReference>
<keyword evidence="6" id="KW-1185">Reference proteome</keyword>
<dbReference type="VEuPathDB" id="FungiDB:AB675_8947"/>
<dbReference type="InterPro" id="IPR006590">
    <property type="entry name" value="RNA_pol_Rpb4/RPC9_core"/>
</dbReference>
<dbReference type="InterPro" id="IPR005574">
    <property type="entry name" value="Rpb4/RPC9"/>
</dbReference>
<dbReference type="STRING" id="1664694.A0A0N0NIW5"/>
<dbReference type="Pfam" id="PF03874">
    <property type="entry name" value="RNA_pol_Rpb4"/>
    <property type="match status" value="1"/>
</dbReference>
<dbReference type="SUPFAM" id="SSF47819">
    <property type="entry name" value="HRDC-like"/>
    <property type="match status" value="1"/>
</dbReference>
<organism evidence="5 6">
    <name type="scientific">Cyphellophora attinorum</name>
    <dbReference type="NCBI Taxonomy" id="1664694"/>
    <lineage>
        <taxon>Eukaryota</taxon>
        <taxon>Fungi</taxon>
        <taxon>Dikarya</taxon>
        <taxon>Ascomycota</taxon>
        <taxon>Pezizomycotina</taxon>
        <taxon>Eurotiomycetes</taxon>
        <taxon>Chaetothyriomycetidae</taxon>
        <taxon>Chaetothyriales</taxon>
        <taxon>Cyphellophoraceae</taxon>
        <taxon>Cyphellophora</taxon>
    </lineage>
</organism>
<evidence type="ECO:0000313" key="6">
    <source>
        <dbReference type="Proteomes" id="UP000038010"/>
    </source>
</evidence>
<dbReference type="GO" id="GO:0030880">
    <property type="term" value="C:RNA polymerase complex"/>
    <property type="evidence" value="ECO:0007669"/>
    <property type="project" value="InterPro"/>
</dbReference>
<dbReference type="InterPro" id="IPR038324">
    <property type="entry name" value="Rpb4/RPC9_sf"/>
</dbReference>
<comment type="subcellular location">
    <subcellularLocation>
        <location evidence="1">Nucleus</location>
    </subcellularLocation>
</comment>
<dbReference type="GO" id="GO:0000166">
    <property type="term" value="F:nucleotide binding"/>
    <property type="evidence" value="ECO:0007669"/>
    <property type="project" value="InterPro"/>
</dbReference>
<dbReference type="PANTHER" id="PTHR21297">
    <property type="entry name" value="DNA-DIRECTED RNA POLYMERASE II"/>
    <property type="match status" value="1"/>
</dbReference>
<evidence type="ECO:0000259" key="4">
    <source>
        <dbReference type="SMART" id="SM00657"/>
    </source>
</evidence>
<dbReference type="Gene3D" id="1.20.1250.40">
    <property type="match status" value="1"/>
</dbReference>
<dbReference type="InterPro" id="IPR045222">
    <property type="entry name" value="Rpb4-like"/>
</dbReference>
<dbReference type="GeneID" id="28741318"/>
<dbReference type="OrthoDB" id="2186918at2759"/>
<name>A0A0N0NIW5_9EURO</name>
<evidence type="ECO:0000256" key="3">
    <source>
        <dbReference type="ARBA" id="ARBA00025724"/>
    </source>
</evidence>
<sequence length="156" mass="17421">MAPHAAPSREQPTASTDLQAGKDLKLGDFEHVDAALSLSEARIVLNRVTEVRNGMNIPLNENDTMTKTRDYLEIFSVFKRKTDAEESDRVLASFEANLHFFEKAQMKNLAPTCADEAKALIPSLEKQVEDGVVDEGTLDNICNELQKVKMRAELEE</sequence>
<evidence type="ECO:0000256" key="2">
    <source>
        <dbReference type="ARBA" id="ARBA00023242"/>
    </source>
</evidence>
<reference evidence="5 6" key="1">
    <citation type="submission" date="2015-06" db="EMBL/GenBank/DDBJ databases">
        <title>Draft genome of the ant-associated black yeast Phialophora attae CBS 131958.</title>
        <authorList>
            <person name="Moreno L.F."/>
            <person name="Stielow B.J."/>
            <person name="de Hoog S."/>
            <person name="Vicente V.A."/>
            <person name="Weiss V.A."/>
            <person name="de Vries M."/>
            <person name="Cruz L.M."/>
            <person name="Souza E.M."/>
        </authorList>
    </citation>
    <scope>NUCLEOTIDE SEQUENCE [LARGE SCALE GENOMIC DNA]</scope>
    <source>
        <strain evidence="5 6">CBS 131958</strain>
    </source>
</reference>
<proteinExistence type="inferred from homology"/>
<comment type="caution">
    <text evidence="5">The sequence shown here is derived from an EMBL/GenBank/DDBJ whole genome shotgun (WGS) entry which is preliminary data.</text>
</comment>
<dbReference type="InterPro" id="IPR010997">
    <property type="entry name" value="HRDC-like_sf"/>
</dbReference>
<dbReference type="AlphaFoldDB" id="A0A0N0NIW5"/>
<dbReference type="RefSeq" id="XP_017996181.1">
    <property type="nucleotide sequence ID" value="XM_018149438.1"/>
</dbReference>
<evidence type="ECO:0000313" key="5">
    <source>
        <dbReference type="EMBL" id="KPI36218.1"/>
    </source>
</evidence>
<comment type="similarity">
    <text evidence="3">Belongs to the eukaryotic RPB4 RNA polymerase subunit family.</text>
</comment>
<protein>
    <recommendedName>
        <fullName evidence="4">RNA polymerase Rpb4/RPC9 core domain-containing protein</fullName>
    </recommendedName>
</protein>
<gene>
    <name evidence="5" type="ORF">AB675_8947</name>
</gene>
<keyword evidence="2" id="KW-0539">Nucleus</keyword>
<dbReference type="GO" id="GO:0005634">
    <property type="term" value="C:nucleus"/>
    <property type="evidence" value="ECO:0007669"/>
    <property type="project" value="UniProtKB-SubCell"/>
</dbReference>
<feature type="domain" description="RNA polymerase Rpb4/RPC9 core" evidence="4">
    <location>
        <begin position="27"/>
        <end position="152"/>
    </location>
</feature>